<reference evidence="9" key="1">
    <citation type="journal article" date="2021" name="Proc. Natl. Acad. Sci. U.S.A.">
        <title>A Catalog of Tens of Thousands of Viruses from Human Metagenomes Reveals Hidden Associations with Chronic Diseases.</title>
        <authorList>
            <person name="Tisza M.J."/>
            <person name="Buck C.B."/>
        </authorList>
    </citation>
    <scope>NUCLEOTIDE SEQUENCE</scope>
    <source>
        <strain evidence="9">Ct1SN28</strain>
    </source>
</reference>
<dbReference type="GO" id="GO:0071555">
    <property type="term" value="P:cell wall organization"/>
    <property type="evidence" value="ECO:0007669"/>
    <property type="project" value="UniProtKB-KW"/>
</dbReference>
<dbReference type="SMART" id="SM00644">
    <property type="entry name" value="Ami_2"/>
    <property type="match status" value="1"/>
</dbReference>
<evidence type="ECO:0000256" key="6">
    <source>
        <dbReference type="ARBA" id="ARBA00023316"/>
    </source>
</evidence>
<dbReference type="GO" id="GO:0009254">
    <property type="term" value="P:peptidoglycan turnover"/>
    <property type="evidence" value="ECO:0007669"/>
    <property type="project" value="TreeGrafter"/>
</dbReference>
<comment type="catalytic activity">
    <reaction evidence="1">
        <text>Hydrolyzes the link between N-acetylmuramoyl residues and L-amino acid residues in certain cell-wall glycopeptides.</text>
        <dbReference type="EC" id="3.5.1.28"/>
    </reaction>
</comment>
<evidence type="ECO:0000256" key="4">
    <source>
        <dbReference type="ARBA" id="ARBA00022638"/>
    </source>
</evidence>
<evidence type="ECO:0000259" key="7">
    <source>
        <dbReference type="SMART" id="SM00644"/>
    </source>
</evidence>
<dbReference type="InterPro" id="IPR051206">
    <property type="entry name" value="NAMLAA_amidase_2"/>
</dbReference>
<dbReference type="InterPro" id="IPR013168">
    <property type="entry name" value="Cpl_7_lyso_C"/>
</dbReference>
<keyword evidence="4" id="KW-0081">Bacteriolytic enzyme</keyword>
<feature type="domain" description="N-acetylmuramoyl-L-alanine amidase" evidence="7">
    <location>
        <begin position="16"/>
        <end position="148"/>
    </location>
</feature>
<dbReference type="SUPFAM" id="SSF55846">
    <property type="entry name" value="N-acetylmuramoyl-L-alanine amidase-like"/>
    <property type="match status" value="1"/>
</dbReference>
<dbReference type="PANTHER" id="PTHR30417:SF1">
    <property type="entry name" value="N-ACETYLMURAMOYL-L-ALANINE AMIDASE AMID"/>
    <property type="match status" value="1"/>
</dbReference>
<dbReference type="EC" id="3.5.1.28" evidence="2"/>
<dbReference type="Pfam" id="PF01510">
    <property type="entry name" value="Amidase_2"/>
    <property type="match status" value="1"/>
</dbReference>
<dbReference type="InterPro" id="IPR002502">
    <property type="entry name" value="Amidase_domain"/>
</dbReference>
<keyword evidence="6" id="KW-0961">Cell wall biogenesis/degradation</keyword>
<evidence type="ECO:0000256" key="5">
    <source>
        <dbReference type="ARBA" id="ARBA00022801"/>
    </source>
</evidence>
<dbReference type="CDD" id="cd06583">
    <property type="entry name" value="PGRP"/>
    <property type="match status" value="1"/>
</dbReference>
<dbReference type="Gene3D" id="3.40.80.10">
    <property type="entry name" value="Peptidoglycan recognition protein-like"/>
    <property type="match status" value="1"/>
</dbReference>
<dbReference type="EMBL" id="BK015910">
    <property type="protein sequence ID" value="DAF84806.1"/>
    <property type="molecule type" value="Genomic_DNA"/>
</dbReference>
<dbReference type="GO" id="GO:0001897">
    <property type="term" value="P:symbiont-mediated cytolysis of host cell"/>
    <property type="evidence" value="ECO:0007669"/>
    <property type="project" value="UniProtKB-ARBA"/>
</dbReference>
<dbReference type="PANTHER" id="PTHR30417">
    <property type="entry name" value="N-ACETYLMURAMOYL-L-ALANINE AMIDASE AMID"/>
    <property type="match status" value="1"/>
</dbReference>
<dbReference type="SMART" id="SM01095">
    <property type="entry name" value="Cpl-7"/>
    <property type="match status" value="1"/>
</dbReference>
<keyword evidence="3" id="KW-0929">Antimicrobial</keyword>
<dbReference type="GO" id="GO:0042742">
    <property type="term" value="P:defense response to bacterium"/>
    <property type="evidence" value="ECO:0007669"/>
    <property type="project" value="UniProtKB-KW"/>
</dbReference>
<dbReference type="GO" id="GO:0009253">
    <property type="term" value="P:peptidoglycan catabolic process"/>
    <property type="evidence" value="ECO:0007669"/>
    <property type="project" value="InterPro"/>
</dbReference>
<accession>A0A8S5TRH0</accession>
<proteinExistence type="predicted"/>
<evidence type="ECO:0000256" key="1">
    <source>
        <dbReference type="ARBA" id="ARBA00001561"/>
    </source>
</evidence>
<evidence type="ECO:0000313" key="9">
    <source>
        <dbReference type="EMBL" id="DAF84806.1"/>
    </source>
</evidence>
<organism evidence="9">
    <name type="scientific">Siphoviridae sp. ct1SN28</name>
    <dbReference type="NCBI Taxonomy" id="2825308"/>
    <lineage>
        <taxon>Viruses</taxon>
        <taxon>Duplodnaviria</taxon>
        <taxon>Heunggongvirae</taxon>
        <taxon>Uroviricota</taxon>
        <taxon>Caudoviricetes</taxon>
    </lineage>
</organism>
<sequence>MAISPLATEKYAAHPSNYTAGRPQGAPDHITVHHMAGVLSAAQCGAVFQRPGRGGSAHYGIGNGGEIANYVDENDTAWSDSNWNSNCKTISIETANSENGGEWPVGEAAFNSLVKLVADIAKRNGLGHLVPGVNLCWHSMYAQTTCPGNHLRGRMHELAERANAINEAASAPAPAPQPNKSNETIADEVIRGDWGNGEDRKARLAAAGYDYAAVQAIVNQKLAPQPAPEPAPEPFKVGDTVVPTRLVDYNGTPLVQYDPTYTIAELNGNRAVLTARGAVWAAMRTEDIRRA</sequence>
<dbReference type="Pfam" id="PF08230">
    <property type="entry name" value="CW_7"/>
    <property type="match status" value="1"/>
</dbReference>
<evidence type="ECO:0000256" key="2">
    <source>
        <dbReference type="ARBA" id="ARBA00011901"/>
    </source>
</evidence>
<evidence type="ECO:0000256" key="3">
    <source>
        <dbReference type="ARBA" id="ARBA00022529"/>
    </source>
</evidence>
<keyword evidence="5" id="KW-0378">Hydrolase</keyword>
<dbReference type="InterPro" id="IPR036505">
    <property type="entry name" value="Amidase/PGRP_sf"/>
</dbReference>
<evidence type="ECO:0000259" key="8">
    <source>
        <dbReference type="SMART" id="SM01095"/>
    </source>
</evidence>
<name>A0A8S5TRH0_9CAUD</name>
<dbReference type="GO" id="GO:0008745">
    <property type="term" value="F:N-acetylmuramoyl-L-alanine amidase activity"/>
    <property type="evidence" value="ECO:0007669"/>
    <property type="project" value="UniProtKB-EC"/>
</dbReference>
<protein>
    <recommendedName>
        <fullName evidence="2">N-acetylmuramoyl-L-alanine amidase</fullName>
        <ecNumber evidence="2">3.5.1.28</ecNumber>
    </recommendedName>
</protein>
<feature type="domain" description="Cpl-7 lysozyme C-terminal" evidence="8">
    <location>
        <begin position="182"/>
        <end position="223"/>
    </location>
</feature>